<dbReference type="Proteomes" id="UP000551327">
    <property type="component" value="Unassembled WGS sequence"/>
</dbReference>
<reference evidence="1 2" key="1">
    <citation type="submission" date="2020-08" db="EMBL/GenBank/DDBJ databases">
        <title>The genome sequence of type strain Novosphingobium piscinae KCTC 42194.</title>
        <authorList>
            <person name="Liu Y."/>
        </authorList>
    </citation>
    <scope>NUCLEOTIDE SEQUENCE [LARGE SCALE GENOMIC DNA]</scope>
    <source>
        <strain evidence="1 2">KCTC 42194</strain>
    </source>
</reference>
<protein>
    <submittedName>
        <fullName evidence="1">Uncharacterized protein</fullName>
    </submittedName>
</protein>
<gene>
    <name evidence="1" type="ORF">H7F53_12645</name>
</gene>
<sequence>MTSAAKRAADPFWFPWRFDEAADGFQLRHLTRQDHARATFLTEEYLGSAPVEFVPRANVPAVAQAPLHFIFHSAFCLSSVLVRAFDLPGAAMGLKEPMVLNDLAGWHLRGTVGPQLAQAMDASLALLARPLSPGEAVVVKPSNIANALIAGMLQLRPQARALLLHAPLPVYLGSIARKGLEGRLWVRDLLVKQLGQGLHEFGFTAQDYLGQSDLQVAAMGWLAQQRLFGLLAGRFGERVRTLNSDLVTARPAEVMSALATLFGVPLDVPAVLAGPAFTRHSKHGTAFDAAAREREREAEAAHADEIGKVTYWAERVAESQGIALTLPNPLIR</sequence>
<evidence type="ECO:0000313" key="1">
    <source>
        <dbReference type="EMBL" id="MBC2669995.1"/>
    </source>
</evidence>
<comment type="caution">
    <text evidence="1">The sequence shown here is derived from an EMBL/GenBank/DDBJ whole genome shotgun (WGS) entry which is preliminary data.</text>
</comment>
<proteinExistence type="predicted"/>
<keyword evidence="2" id="KW-1185">Reference proteome</keyword>
<dbReference type="EMBL" id="JACLAX010000013">
    <property type="protein sequence ID" value="MBC2669995.1"/>
    <property type="molecule type" value="Genomic_DNA"/>
</dbReference>
<dbReference type="AlphaFoldDB" id="A0A7X1FZS0"/>
<accession>A0A7X1FZS0</accession>
<organism evidence="1 2">
    <name type="scientific">Novosphingobium piscinae</name>
    <dbReference type="NCBI Taxonomy" id="1507448"/>
    <lineage>
        <taxon>Bacteria</taxon>
        <taxon>Pseudomonadati</taxon>
        <taxon>Pseudomonadota</taxon>
        <taxon>Alphaproteobacteria</taxon>
        <taxon>Sphingomonadales</taxon>
        <taxon>Sphingomonadaceae</taxon>
        <taxon>Novosphingobium</taxon>
    </lineage>
</organism>
<dbReference type="RefSeq" id="WP_185679862.1">
    <property type="nucleotide sequence ID" value="NZ_JACLAX010000013.1"/>
</dbReference>
<evidence type="ECO:0000313" key="2">
    <source>
        <dbReference type="Proteomes" id="UP000551327"/>
    </source>
</evidence>
<name>A0A7X1FZS0_9SPHN</name>